<evidence type="ECO:0000313" key="1">
    <source>
        <dbReference type="EMBL" id="SCZ24775.1"/>
    </source>
</evidence>
<organism evidence="1 2">
    <name type="scientific">Afifella marina DSM 2698</name>
    <dbReference type="NCBI Taxonomy" id="1120955"/>
    <lineage>
        <taxon>Bacteria</taxon>
        <taxon>Pseudomonadati</taxon>
        <taxon>Pseudomonadota</taxon>
        <taxon>Alphaproteobacteria</taxon>
        <taxon>Hyphomicrobiales</taxon>
        <taxon>Afifellaceae</taxon>
        <taxon>Afifella</taxon>
    </lineage>
</organism>
<name>A0A1G5MHT9_AFIMA</name>
<keyword evidence="2" id="KW-1185">Reference proteome</keyword>
<sequence>MSAIEKISIALPPQLAVILQQAVRDGLYESMNDVVREALLEWRERRETAGPTRHAIPRRAEG</sequence>
<reference evidence="1 2" key="1">
    <citation type="submission" date="2016-10" db="EMBL/GenBank/DDBJ databases">
        <authorList>
            <person name="de Groot N.N."/>
        </authorList>
    </citation>
    <scope>NUCLEOTIDE SEQUENCE [LARGE SCALE GENOMIC DNA]</scope>
    <source>
        <strain evidence="1 2">DSM 2698</strain>
    </source>
</reference>
<dbReference type="STRING" id="1120955.SAMN03080610_00717"/>
<dbReference type="SUPFAM" id="SSF47598">
    <property type="entry name" value="Ribbon-helix-helix"/>
    <property type="match status" value="1"/>
</dbReference>
<accession>A0A1G5MHT9</accession>
<gene>
    <name evidence="1" type="ORF">SAMN03080610_00717</name>
</gene>
<protein>
    <submittedName>
        <fullName evidence="1">Ribbon-helix-helix protein, copG family</fullName>
    </submittedName>
</protein>
<dbReference type="EMBL" id="FMVW01000001">
    <property type="protein sequence ID" value="SCZ24775.1"/>
    <property type="molecule type" value="Genomic_DNA"/>
</dbReference>
<dbReference type="OrthoDB" id="291307at2"/>
<proteinExistence type="predicted"/>
<evidence type="ECO:0000313" key="2">
    <source>
        <dbReference type="Proteomes" id="UP000199347"/>
    </source>
</evidence>
<dbReference type="Proteomes" id="UP000199347">
    <property type="component" value="Unassembled WGS sequence"/>
</dbReference>
<dbReference type="GO" id="GO:0006355">
    <property type="term" value="P:regulation of DNA-templated transcription"/>
    <property type="evidence" value="ECO:0007669"/>
    <property type="project" value="InterPro"/>
</dbReference>
<dbReference type="AlphaFoldDB" id="A0A1G5MHT9"/>
<dbReference type="InterPro" id="IPR010985">
    <property type="entry name" value="Ribbon_hlx_hlx"/>
</dbReference>
<dbReference type="RefSeq" id="WP_092809560.1">
    <property type="nucleotide sequence ID" value="NZ_FMVW01000001.1"/>
</dbReference>